<evidence type="ECO:0000256" key="4">
    <source>
        <dbReference type="ARBA" id="ARBA00022859"/>
    </source>
</evidence>
<keyword evidence="8" id="KW-1133">Transmembrane helix</keyword>
<keyword evidence="4" id="KW-0391">Immunity</keyword>
<accession>A0A9W2XFV9</accession>
<evidence type="ECO:0000256" key="6">
    <source>
        <dbReference type="ARBA" id="ARBA00023157"/>
    </source>
</evidence>
<keyword evidence="8" id="KW-0812">Transmembrane</keyword>
<keyword evidence="6" id="KW-1015">Disulfide bond</keyword>
<dbReference type="InterPro" id="IPR036179">
    <property type="entry name" value="Ig-like_dom_sf"/>
</dbReference>
<dbReference type="Gene3D" id="2.60.40.10">
    <property type="entry name" value="Immunoglobulins"/>
    <property type="match status" value="2"/>
</dbReference>
<feature type="signal peptide" evidence="9">
    <location>
        <begin position="1"/>
        <end position="17"/>
    </location>
</feature>
<dbReference type="RefSeq" id="XP_055360543.1">
    <property type="nucleotide sequence ID" value="XM_055504568.1"/>
</dbReference>
<dbReference type="InterPro" id="IPR013106">
    <property type="entry name" value="Ig_V-set"/>
</dbReference>
<keyword evidence="2" id="KW-1003">Cell membrane</keyword>
<dbReference type="SMART" id="SM00409">
    <property type="entry name" value="IG"/>
    <property type="match status" value="2"/>
</dbReference>
<sequence length="339" mass="37024">MLTYIIYIFLLCSLCVAEFSEISQPVPFQTAKLGDTTTIECDIDTAMNKGAWYKLTTGNRLQLVAEMNFRYNLTTVPDEFHQRYTVKSGSHLSITATVWEDVGTYFCGVMTLSNIEFGSGTFLMLKGANMVGSSVVQQPAYQSVHPGGSVTLSCSVHTHHCSADHTSFMWLKTSEGSGPEIVYSSENKRNSCQKMEDETTSCVNNLVVKNLDTDAAGTYYCVVISCGCVRFGNGTRIDKVETASLNQTSTFIALILSNIFLGLVILGLIWALCMSWRSNSAGVTGPCEGNQTGDGVIYASAMCLSPRGVDLTQDAVQHSGDLVVYSKIRDFQQNSEPRL</sequence>
<dbReference type="GO" id="GO:0009617">
    <property type="term" value="P:response to bacterium"/>
    <property type="evidence" value="ECO:0007669"/>
    <property type="project" value="TreeGrafter"/>
</dbReference>
<keyword evidence="11" id="KW-1185">Reference proteome</keyword>
<evidence type="ECO:0000313" key="12">
    <source>
        <dbReference type="RefSeq" id="XP_055360543.1"/>
    </source>
</evidence>
<comment type="subcellular location">
    <subcellularLocation>
        <location evidence="1">Cell membrane</location>
    </subcellularLocation>
</comment>
<gene>
    <name evidence="12" type="primary">LOC114866682</name>
</gene>
<protein>
    <submittedName>
        <fullName evidence="12">Uncharacterized protein LOC114866682</fullName>
    </submittedName>
</protein>
<dbReference type="InterPro" id="IPR003599">
    <property type="entry name" value="Ig_sub"/>
</dbReference>
<evidence type="ECO:0000259" key="10">
    <source>
        <dbReference type="PROSITE" id="PS50835"/>
    </source>
</evidence>
<dbReference type="Pfam" id="PF07686">
    <property type="entry name" value="V-set"/>
    <property type="match status" value="2"/>
</dbReference>
<evidence type="ECO:0000256" key="8">
    <source>
        <dbReference type="SAM" id="Phobius"/>
    </source>
</evidence>
<dbReference type="PROSITE" id="PS50835">
    <property type="entry name" value="IG_LIKE"/>
    <property type="match status" value="2"/>
</dbReference>
<keyword evidence="5 8" id="KW-0472">Membrane</keyword>
<organism evidence="11 12">
    <name type="scientific">Betta splendens</name>
    <name type="common">Siamese fighting fish</name>
    <dbReference type="NCBI Taxonomy" id="158456"/>
    <lineage>
        <taxon>Eukaryota</taxon>
        <taxon>Metazoa</taxon>
        <taxon>Chordata</taxon>
        <taxon>Craniata</taxon>
        <taxon>Vertebrata</taxon>
        <taxon>Euteleostomi</taxon>
        <taxon>Actinopterygii</taxon>
        <taxon>Neopterygii</taxon>
        <taxon>Teleostei</taxon>
        <taxon>Neoteleostei</taxon>
        <taxon>Acanthomorphata</taxon>
        <taxon>Anabantaria</taxon>
        <taxon>Anabantiformes</taxon>
        <taxon>Anabantoidei</taxon>
        <taxon>Osphronemidae</taxon>
        <taxon>Betta</taxon>
    </lineage>
</organism>
<dbReference type="GeneID" id="114866682"/>
<feature type="domain" description="Ig-like" evidence="10">
    <location>
        <begin position="133"/>
        <end position="223"/>
    </location>
</feature>
<evidence type="ECO:0000256" key="9">
    <source>
        <dbReference type="SAM" id="SignalP"/>
    </source>
</evidence>
<evidence type="ECO:0000256" key="2">
    <source>
        <dbReference type="ARBA" id="ARBA00022475"/>
    </source>
</evidence>
<name>A0A9W2XFV9_BETSP</name>
<dbReference type="InterPro" id="IPR007110">
    <property type="entry name" value="Ig-like_dom"/>
</dbReference>
<dbReference type="GO" id="GO:0005886">
    <property type="term" value="C:plasma membrane"/>
    <property type="evidence" value="ECO:0007669"/>
    <property type="project" value="UniProtKB-SubCell"/>
</dbReference>
<dbReference type="SUPFAM" id="SSF48726">
    <property type="entry name" value="Immunoglobulin"/>
    <property type="match status" value="2"/>
</dbReference>
<dbReference type="PANTHER" id="PTHR19433">
    <property type="entry name" value="T-CELL RECEPTOR ALPHA CHAIN V REGION-RELATED"/>
    <property type="match status" value="1"/>
</dbReference>
<dbReference type="Proteomes" id="UP000515150">
    <property type="component" value="Chromosome 2"/>
</dbReference>
<evidence type="ECO:0000313" key="11">
    <source>
        <dbReference type="Proteomes" id="UP000515150"/>
    </source>
</evidence>
<dbReference type="OrthoDB" id="6370831at2759"/>
<dbReference type="GO" id="GO:0002376">
    <property type="term" value="P:immune system process"/>
    <property type="evidence" value="ECO:0007669"/>
    <property type="project" value="UniProtKB-KW"/>
</dbReference>
<feature type="transmembrane region" description="Helical" evidence="8">
    <location>
        <begin position="251"/>
        <end position="273"/>
    </location>
</feature>
<dbReference type="InterPro" id="IPR052051">
    <property type="entry name" value="TCR_complex_component"/>
</dbReference>
<dbReference type="AlphaFoldDB" id="A0A9W2XFV9"/>
<dbReference type="CDD" id="cd00099">
    <property type="entry name" value="IgV"/>
    <property type="match status" value="2"/>
</dbReference>
<feature type="chain" id="PRO_5040836949" evidence="9">
    <location>
        <begin position="18"/>
        <end position="339"/>
    </location>
</feature>
<evidence type="ECO:0000256" key="3">
    <source>
        <dbReference type="ARBA" id="ARBA00022729"/>
    </source>
</evidence>
<evidence type="ECO:0000256" key="5">
    <source>
        <dbReference type="ARBA" id="ARBA00023136"/>
    </source>
</evidence>
<keyword evidence="3 9" id="KW-0732">Signal</keyword>
<evidence type="ECO:0000256" key="7">
    <source>
        <dbReference type="ARBA" id="ARBA00023180"/>
    </source>
</evidence>
<dbReference type="InterPro" id="IPR013783">
    <property type="entry name" value="Ig-like_fold"/>
</dbReference>
<keyword evidence="7" id="KW-0325">Glycoprotein</keyword>
<feature type="domain" description="Ig-like" evidence="10">
    <location>
        <begin position="17"/>
        <end position="109"/>
    </location>
</feature>
<dbReference type="PANTHER" id="PTHR19433:SF127">
    <property type="entry name" value="NITR9"/>
    <property type="match status" value="1"/>
</dbReference>
<evidence type="ECO:0000256" key="1">
    <source>
        <dbReference type="ARBA" id="ARBA00004236"/>
    </source>
</evidence>
<proteinExistence type="predicted"/>
<reference evidence="12" key="1">
    <citation type="submission" date="2025-08" db="UniProtKB">
        <authorList>
            <consortium name="RefSeq"/>
        </authorList>
    </citation>
    <scope>IDENTIFICATION</scope>
</reference>
<dbReference type="KEGG" id="bspl:114866682"/>